<dbReference type="Proteomes" id="UP000628984">
    <property type="component" value="Unassembled WGS sequence"/>
</dbReference>
<reference evidence="1" key="2">
    <citation type="submission" date="2020-09" db="EMBL/GenBank/DDBJ databases">
        <authorList>
            <person name="Sun Q."/>
            <person name="Kim S."/>
        </authorList>
    </citation>
    <scope>NUCLEOTIDE SEQUENCE</scope>
    <source>
        <strain evidence="1">KCTC 23714</strain>
    </source>
</reference>
<proteinExistence type="predicted"/>
<dbReference type="EMBL" id="BMYQ01000023">
    <property type="protein sequence ID" value="GGW46218.1"/>
    <property type="molecule type" value="Genomic_DNA"/>
</dbReference>
<reference evidence="1" key="1">
    <citation type="journal article" date="2014" name="Int. J. Syst. Evol. Microbiol.">
        <title>Complete genome sequence of Corynebacterium casei LMG S-19264T (=DSM 44701T), isolated from a smear-ripened cheese.</title>
        <authorList>
            <consortium name="US DOE Joint Genome Institute (JGI-PGF)"/>
            <person name="Walter F."/>
            <person name="Albersmeier A."/>
            <person name="Kalinowski J."/>
            <person name="Ruckert C."/>
        </authorList>
    </citation>
    <scope>NUCLEOTIDE SEQUENCE</scope>
    <source>
        <strain evidence="1">KCTC 23714</strain>
    </source>
</reference>
<evidence type="ECO:0000313" key="2">
    <source>
        <dbReference type="Proteomes" id="UP000628984"/>
    </source>
</evidence>
<accession>A0A918MR59</accession>
<dbReference type="AlphaFoldDB" id="A0A918MR59"/>
<gene>
    <name evidence="1" type="ORF">GCM10011452_37790</name>
</gene>
<protein>
    <submittedName>
        <fullName evidence="1">Uncharacterized protein</fullName>
    </submittedName>
</protein>
<organism evidence="1 2">
    <name type="scientific">Gemmobacter lanyuensis</name>
    <dbReference type="NCBI Taxonomy" id="1054497"/>
    <lineage>
        <taxon>Bacteria</taxon>
        <taxon>Pseudomonadati</taxon>
        <taxon>Pseudomonadota</taxon>
        <taxon>Alphaproteobacteria</taxon>
        <taxon>Rhodobacterales</taxon>
        <taxon>Paracoccaceae</taxon>
        <taxon>Gemmobacter</taxon>
    </lineage>
</organism>
<evidence type="ECO:0000313" key="1">
    <source>
        <dbReference type="EMBL" id="GGW46218.1"/>
    </source>
</evidence>
<keyword evidence="2" id="KW-1185">Reference proteome</keyword>
<sequence length="363" mass="40439">MAANITDLLSRAYVDPGFFTLMGKTAPEDINWVDAETLRKLNVLNRERVYQENDFNLNDGRMSLVMSSVGMFGIHRLTASCENGTLAFLSETGVSEARTALTADMSGEQIASEFEFRILAQGYRTPPAKHLTQGYEEDFVFSSFSLDEITLSALSTAQTMDVRLVRENGLFLGSKFDLRDGRLSELISDCSGIVGQHPSILGGKPDNEESLSPVYAASYLLAVSEASPKSPVAQGDLTLEEEALARYLRYLEEWSLPNAEALTAMEAFYFPELYFYGKTLSREELMDEKRTFAERWPVRQYTAQPEGMEIRCLESGCLVAAFVNWEAFSPERNKSASGVAWYGLGFDARTGLIVLEDGKSQKR</sequence>
<comment type="caution">
    <text evidence="1">The sequence shown here is derived from an EMBL/GenBank/DDBJ whole genome shotgun (WGS) entry which is preliminary data.</text>
</comment>
<name>A0A918MR59_9RHOB</name>